<comment type="caution">
    <text evidence="4">The sequence shown here is derived from an EMBL/GenBank/DDBJ whole genome shotgun (WGS) entry which is preliminary data.</text>
</comment>
<evidence type="ECO:0000256" key="2">
    <source>
        <dbReference type="SAM" id="Phobius"/>
    </source>
</evidence>
<feature type="transmembrane region" description="Helical" evidence="2">
    <location>
        <begin position="115"/>
        <end position="134"/>
    </location>
</feature>
<feature type="domain" description="Acyltransferase 3" evidence="3">
    <location>
        <begin position="41"/>
        <end position="166"/>
    </location>
</feature>
<dbReference type="AlphaFoldDB" id="A0AAN9V6V7"/>
<keyword evidence="2" id="KW-0812">Transmembrane</keyword>
<proteinExistence type="predicted"/>
<sequence length="235" mass="25769">MAGLNARRAEVRGFLQGKPWTSGIAREGRADGDFLLQIASAAAWAAAALLLLASAHLQYPFQSDDYRYDPLEAAFYLALHRPAWALGVASVVYACERGHGGIVNALLSSAFFRPAARLSYGIYLTHMSVIHLMGGSARTPIYLSDLTMVNAFVGVLVMSIAWTLPLALLFEAPFVALEEVIFEKEDEDSPGDLPPSLETPMPFKMPSQLKRLPEMTQINDDAETPQDDEVLDERL</sequence>
<keyword evidence="5" id="KW-1185">Reference proteome</keyword>
<dbReference type="InterPro" id="IPR002656">
    <property type="entry name" value="Acyl_transf_3_dom"/>
</dbReference>
<organism evidence="4 5">
    <name type="scientific">Gryllus longicercus</name>
    <dbReference type="NCBI Taxonomy" id="2509291"/>
    <lineage>
        <taxon>Eukaryota</taxon>
        <taxon>Metazoa</taxon>
        <taxon>Ecdysozoa</taxon>
        <taxon>Arthropoda</taxon>
        <taxon>Hexapoda</taxon>
        <taxon>Insecta</taxon>
        <taxon>Pterygota</taxon>
        <taxon>Neoptera</taxon>
        <taxon>Polyneoptera</taxon>
        <taxon>Orthoptera</taxon>
        <taxon>Ensifera</taxon>
        <taxon>Gryllidea</taxon>
        <taxon>Grylloidea</taxon>
        <taxon>Gryllidae</taxon>
        <taxon>Gryllinae</taxon>
        <taxon>Gryllus</taxon>
    </lineage>
</organism>
<evidence type="ECO:0000259" key="3">
    <source>
        <dbReference type="Pfam" id="PF01757"/>
    </source>
</evidence>
<keyword evidence="2" id="KW-1133">Transmembrane helix</keyword>
<feature type="compositionally biased region" description="Acidic residues" evidence="1">
    <location>
        <begin position="220"/>
        <end position="235"/>
    </location>
</feature>
<evidence type="ECO:0000313" key="5">
    <source>
        <dbReference type="Proteomes" id="UP001378592"/>
    </source>
</evidence>
<feature type="transmembrane region" description="Helical" evidence="2">
    <location>
        <begin position="34"/>
        <end position="53"/>
    </location>
</feature>
<reference evidence="4 5" key="1">
    <citation type="submission" date="2024-03" db="EMBL/GenBank/DDBJ databases">
        <title>The genome assembly and annotation of the cricket Gryllus longicercus Weissman &amp; Gray.</title>
        <authorList>
            <person name="Szrajer S."/>
            <person name="Gray D."/>
            <person name="Ylla G."/>
        </authorList>
    </citation>
    <scope>NUCLEOTIDE SEQUENCE [LARGE SCALE GENOMIC DNA]</scope>
    <source>
        <strain evidence="4">DAG 2021-001</strain>
        <tissue evidence="4">Whole body minus gut</tissue>
    </source>
</reference>
<keyword evidence="2" id="KW-0472">Membrane</keyword>
<dbReference type="PANTHER" id="PTHR11161:SF0">
    <property type="entry name" value="O-ACYLTRANSFERASE LIKE PROTEIN"/>
    <property type="match status" value="1"/>
</dbReference>
<dbReference type="PANTHER" id="PTHR11161">
    <property type="entry name" value="O-ACYLTRANSFERASE"/>
    <property type="match status" value="1"/>
</dbReference>
<dbReference type="EMBL" id="JAZDUA010000432">
    <property type="protein sequence ID" value="KAK7792694.1"/>
    <property type="molecule type" value="Genomic_DNA"/>
</dbReference>
<name>A0AAN9V6V7_9ORTH</name>
<evidence type="ECO:0000313" key="4">
    <source>
        <dbReference type="EMBL" id="KAK7792694.1"/>
    </source>
</evidence>
<dbReference type="Pfam" id="PF01757">
    <property type="entry name" value="Acyl_transf_3"/>
    <property type="match status" value="1"/>
</dbReference>
<feature type="transmembrane region" description="Helical" evidence="2">
    <location>
        <begin position="146"/>
        <end position="170"/>
    </location>
</feature>
<gene>
    <name evidence="4" type="ORF">R5R35_003693</name>
</gene>
<evidence type="ECO:0000256" key="1">
    <source>
        <dbReference type="SAM" id="MobiDB-lite"/>
    </source>
</evidence>
<feature type="region of interest" description="Disordered" evidence="1">
    <location>
        <begin position="214"/>
        <end position="235"/>
    </location>
</feature>
<dbReference type="InterPro" id="IPR052728">
    <property type="entry name" value="O2_lipid_transport_reg"/>
</dbReference>
<protein>
    <recommendedName>
        <fullName evidence="3">Acyltransferase 3 domain-containing protein</fullName>
    </recommendedName>
</protein>
<dbReference type="GO" id="GO:0016747">
    <property type="term" value="F:acyltransferase activity, transferring groups other than amino-acyl groups"/>
    <property type="evidence" value="ECO:0007669"/>
    <property type="project" value="InterPro"/>
</dbReference>
<feature type="transmembrane region" description="Helical" evidence="2">
    <location>
        <begin position="73"/>
        <end position="94"/>
    </location>
</feature>
<dbReference type="Proteomes" id="UP001378592">
    <property type="component" value="Unassembled WGS sequence"/>
</dbReference>
<accession>A0AAN9V6V7</accession>